<evidence type="ECO:0000313" key="14">
    <source>
        <dbReference type="Proteomes" id="UP001217754"/>
    </source>
</evidence>
<keyword evidence="8" id="KW-0539">Nucleus</keyword>
<reference evidence="13" key="1">
    <citation type="submission" date="2023-03" db="EMBL/GenBank/DDBJ databases">
        <title>Mating type loci evolution in Malassezia.</title>
        <authorList>
            <person name="Coelho M.A."/>
        </authorList>
    </citation>
    <scope>NUCLEOTIDE SEQUENCE</scope>
    <source>
        <strain evidence="13">CBS 9431</strain>
    </source>
</reference>
<dbReference type="EMBL" id="CP119959">
    <property type="protein sequence ID" value="WFD38509.1"/>
    <property type="molecule type" value="Genomic_DNA"/>
</dbReference>
<keyword evidence="7" id="KW-0234">DNA repair</keyword>
<feature type="domain" description="TFIIE beta" evidence="12">
    <location>
        <begin position="559"/>
        <end position="634"/>
    </location>
</feature>
<evidence type="ECO:0000256" key="9">
    <source>
        <dbReference type="PIRSR" id="PIRSR610347-1"/>
    </source>
</evidence>
<proteinExistence type="inferred from homology"/>
<comment type="subcellular location">
    <subcellularLocation>
        <location evidence="1">Nucleus</location>
    </subcellularLocation>
</comment>
<dbReference type="Proteomes" id="UP001217754">
    <property type="component" value="Chromosome 2"/>
</dbReference>
<evidence type="ECO:0000256" key="6">
    <source>
        <dbReference type="ARBA" id="ARBA00022839"/>
    </source>
</evidence>
<dbReference type="Gene3D" id="3.30.870.10">
    <property type="entry name" value="Endonuclease Chain A"/>
    <property type="match status" value="2"/>
</dbReference>
<dbReference type="PROSITE" id="PS51351">
    <property type="entry name" value="TFIIE_BETA_C"/>
    <property type="match status" value="1"/>
</dbReference>
<dbReference type="GeneID" id="85225111"/>
<evidence type="ECO:0000313" key="13">
    <source>
        <dbReference type="EMBL" id="WFD38509.1"/>
    </source>
</evidence>
<dbReference type="GO" id="GO:0005634">
    <property type="term" value="C:nucleus"/>
    <property type="evidence" value="ECO:0007669"/>
    <property type="project" value="UniProtKB-SubCell"/>
</dbReference>
<dbReference type="GO" id="GO:0006367">
    <property type="term" value="P:transcription initiation at RNA polymerase II promoter"/>
    <property type="evidence" value="ECO:0007669"/>
    <property type="project" value="InterPro"/>
</dbReference>
<dbReference type="GO" id="GO:0017005">
    <property type="term" value="F:3'-tyrosyl-DNA phosphodiesterase activity"/>
    <property type="evidence" value="ECO:0007669"/>
    <property type="project" value="TreeGrafter"/>
</dbReference>
<dbReference type="CDD" id="cd09122">
    <property type="entry name" value="PLDc_Tdp1_1"/>
    <property type="match status" value="1"/>
</dbReference>
<evidence type="ECO:0000256" key="8">
    <source>
        <dbReference type="ARBA" id="ARBA00023242"/>
    </source>
</evidence>
<organism evidence="13 14">
    <name type="scientific">Malassezia japonica</name>
    <dbReference type="NCBI Taxonomy" id="223818"/>
    <lineage>
        <taxon>Eukaryota</taxon>
        <taxon>Fungi</taxon>
        <taxon>Dikarya</taxon>
        <taxon>Basidiomycota</taxon>
        <taxon>Ustilaginomycotina</taxon>
        <taxon>Malasseziomycetes</taxon>
        <taxon>Malasseziales</taxon>
        <taxon>Malasseziaceae</taxon>
        <taxon>Malassezia</taxon>
    </lineage>
</organism>
<gene>
    <name evidence="13" type="ORF">MJAP1_001462</name>
</gene>
<dbReference type="PANTHER" id="PTHR12415:SF0">
    <property type="entry name" value="TYROSYL-DNA PHOSPHODIESTERASE 1"/>
    <property type="match status" value="1"/>
</dbReference>
<evidence type="ECO:0000256" key="11">
    <source>
        <dbReference type="SAM" id="MobiDB-lite"/>
    </source>
</evidence>
<name>A0AAF0F1U8_9BASI</name>
<feature type="region of interest" description="Disordered" evidence="11">
    <location>
        <begin position="1"/>
        <end position="23"/>
    </location>
</feature>
<evidence type="ECO:0000256" key="1">
    <source>
        <dbReference type="ARBA" id="ARBA00004123"/>
    </source>
</evidence>
<accession>A0AAF0F1U8</accession>
<dbReference type="InterPro" id="IPR040501">
    <property type="entry name" value="TFA2_Winged_2"/>
</dbReference>
<dbReference type="AlphaFoldDB" id="A0AAF0F1U8"/>
<dbReference type="InterPro" id="IPR010347">
    <property type="entry name" value="Tdp1"/>
</dbReference>
<feature type="binding site" evidence="10">
    <location>
        <position position="474"/>
    </location>
    <ligand>
        <name>substrate</name>
    </ligand>
</feature>
<dbReference type="RefSeq" id="XP_060121406.1">
    <property type="nucleotide sequence ID" value="XM_060265423.1"/>
</dbReference>
<sequence length="799" mass="87374">MASREAIVVDDADDAPSAAPRSLASIIPDRAQLERERLARAAKRAAQAVDRAPTAGPSTMAGPSTPQRAQADWGSYVPKRRAGAATSASGPYAGWKSADVPRASPSSETSPRYTPISAADRFWRGAIKATYNRYARPAKAGTRLGEALLPATATSANGLQRVLLTSYDVEMEWLLTLFPSVPVTYIGNPPPGDPRRDPSVPRPGLYPCNGVSNWEMGIPSKPHPRALQHSKLILLYFTTHLRVIISTGNLSQVDWTRYENLFYVQDFPPASDASPEPPSPRASGDAFRTDLERVLTSLSLPRTHAAYTALATYSFTRAAAHIVASWPQPPVHGWPAMEHCGVARLGRVVRTIGARSDKMLLEAQGSSLGVYERRWLEQFYVLASGRDVTGVLPFAGRASGPGASSEFLKLTGETSWPPVRILFPTQRYVEQTFVEGPPGAGCFFAKVDDFHKRELRPLFYQPVSCRGDILMHAKSLVATGPASQGWVYLGSANFTRAAWGTVAGTPERPTLSVNNWELGIVLPLDSTDVDGSAADAIPYRRPPAPNLALADGEVYSQPAATGVGIHESTQLVAAIDALKRHGNPVRLEDFALMNGLQSLLDSKNGLYKRFSEHPKVQYDEKTDLWSYKPDYNVHSTADVVTLLRDKYYHPAALTPASAAAGMRVAELRESYPPAREAIEELVNAEPFEDRQVLALRGKRDGAIKHVFWNPIQGEEVRPIDNEFKELWRSLRVPDVVDLTTDLESEGLSATKEIDNAPKAQASAPAQRGRKSRRGAAPRKFKLQNTHLQGVDLSKDFVKQ</sequence>
<evidence type="ECO:0000256" key="5">
    <source>
        <dbReference type="ARBA" id="ARBA00022801"/>
    </source>
</evidence>
<dbReference type="Pfam" id="PF02186">
    <property type="entry name" value="TFIIE_beta"/>
    <property type="match status" value="1"/>
</dbReference>
<feature type="region of interest" description="Disordered" evidence="11">
    <location>
        <begin position="37"/>
        <end position="114"/>
    </location>
</feature>
<keyword evidence="14" id="KW-1185">Reference proteome</keyword>
<feature type="active site" description="Proton donor/acceptor" evidence="9">
    <location>
        <position position="472"/>
    </location>
</feature>
<keyword evidence="4" id="KW-0227">DNA damage</keyword>
<feature type="binding site" evidence="10">
    <location>
        <position position="231"/>
    </location>
    <ligand>
        <name>substrate</name>
    </ligand>
</feature>
<evidence type="ECO:0000256" key="10">
    <source>
        <dbReference type="PIRSR" id="PIRSR610347-2"/>
    </source>
</evidence>
<dbReference type="Pfam" id="PF18121">
    <property type="entry name" value="TFA2_Winged_2"/>
    <property type="match status" value="1"/>
</dbReference>
<dbReference type="GO" id="GO:0003697">
    <property type="term" value="F:single-stranded DNA binding"/>
    <property type="evidence" value="ECO:0007669"/>
    <property type="project" value="TreeGrafter"/>
</dbReference>
<dbReference type="InterPro" id="IPR003166">
    <property type="entry name" value="TFIIE_bsu_DNA-bd"/>
</dbReference>
<keyword evidence="3" id="KW-0540">Nuclease</keyword>
<evidence type="ECO:0000256" key="4">
    <source>
        <dbReference type="ARBA" id="ARBA00022763"/>
    </source>
</evidence>
<feature type="compositionally biased region" description="Basic residues" evidence="11">
    <location>
        <begin position="767"/>
        <end position="781"/>
    </location>
</feature>
<comment type="similarity">
    <text evidence="2">Belongs to the tyrosyl-DNA phosphodiesterase family.</text>
</comment>
<dbReference type="GO" id="GO:0006281">
    <property type="term" value="P:DNA repair"/>
    <property type="evidence" value="ECO:0007669"/>
    <property type="project" value="UniProtKB-KW"/>
</dbReference>
<dbReference type="GO" id="GO:0003690">
    <property type="term" value="F:double-stranded DNA binding"/>
    <property type="evidence" value="ECO:0007669"/>
    <property type="project" value="TreeGrafter"/>
</dbReference>
<evidence type="ECO:0000256" key="3">
    <source>
        <dbReference type="ARBA" id="ARBA00022722"/>
    </source>
</evidence>
<protein>
    <recommendedName>
        <fullName evidence="12">TFIIE beta domain-containing protein</fullName>
    </recommendedName>
</protein>
<dbReference type="PANTHER" id="PTHR12415">
    <property type="entry name" value="TYROSYL-DNA PHOSPHODIESTERASE 1"/>
    <property type="match status" value="1"/>
</dbReference>
<keyword evidence="6" id="KW-0269">Exonuclease</keyword>
<feature type="region of interest" description="Disordered" evidence="11">
    <location>
        <begin position="747"/>
        <end position="784"/>
    </location>
</feature>
<dbReference type="SUPFAM" id="SSF56024">
    <property type="entry name" value="Phospholipase D/nuclease"/>
    <property type="match status" value="2"/>
</dbReference>
<evidence type="ECO:0000256" key="2">
    <source>
        <dbReference type="ARBA" id="ARBA00010205"/>
    </source>
</evidence>
<evidence type="ECO:0000256" key="7">
    <source>
        <dbReference type="ARBA" id="ARBA00023204"/>
    </source>
</evidence>
<feature type="active site" description="Nucleophile" evidence="9">
    <location>
        <position position="229"/>
    </location>
</feature>
<evidence type="ECO:0000259" key="12">
    <source>
        <dbReference type="PROSITE" id="PS51351"/>
    </source>
</evidence>
<dbReference type="GO" id="GO:0004527">
    <property type="term" value="F:exonuclease activity"/>
    <property type="evidence" value="ECO:0007669"/>
    <property type="project" value="UniProtKB-KW"/>
</dbReference>
<dbReference type="Pfam" id="PF06087">
    <property type="entry name" value="Tyr-DNA_phospho"/>
    <property type="match status" value="1"/>
</dbReference>
<keyword evidence="5" id="KW-0378">Hydrolase</keyword>